<sequence>MQRFRPLAPTEIDKYHGDEDPVKFLKFVTQCKRFVREAGLAPEDHVARCANFLQGRAYKYYATMVSMDEGNWTLEEFLIGIYDHCFPLDFRLKQRKKLDDFRQGNMRVKAYAADLELLFRLVGDINDAQRVDKLWNGLRRELQQALWREGLDFKSSTWDEVIAVATRHEMADRMISEEAPKTPKPFNNGND</sequence>
<dbReference type="Proteomes" id="UP000054270">
    <property type="component" value="Unassembled WGS sequence"/>
</dbReference>
<dbReference type="OMA" id="QKEMQHE"/>
<accession>A0A0D2MZG3</accession>
<gene>
    <name evidence="1" type="ORF">HYPSUDRAFT_126809</name>
</gene>
<reference evidence="2" key="1">
    <citation type="submission" date="2014-04" db="EMBL/GenBank/DDBJ databases">
        <title>Evolutionary Origins and Diversification of the Mycorrhizal Mutualists.</title>
        <authorList>
            <consortium name="DOE Joint Genome Institute"/>
            <consortium name="Mycorrhizal Genomics Consortium"/>
            <person name="Kohler A."/>
            <person name="Kuo A."/>
            <person name="Nagy L.G."/>
            <person name="Floudas D."/>
            <person name="Copeland A."/>
            <person name="Barry K.W."/>
            <person name="Cichocki N."/>
            <person name="Veneault-Fourrey C."/>
            <person name="LaButti K."/>
            <person name="Lindquist E.A."/>
            <person name="Lipzen A."/>
            <person name="Lundell T."/>
            <person name="Morin E."/>
            <person name="Murat C."/>
            <person name="Riley R."/>
            <person name="Ohm R."/>
            <person name="Sun H."/>
            <person name="Tunlid A."/>
            <person name="Henrissat B."/>
            <person name="Grigoriev I.V."/>
            <person name="Hibbett D.S."/>
            <person name="Martin F."/>
        </authorList>
    </citation>
    <scope>NUCLEOTIDE SEQUENCE [LARGE SCALE GENOMIC DNA]</scope>
    <source>
        <strain evidence="2">FD-334 SS-4</strain>
    </source>
</reference>
<name>A0A0D2MZG3_HYPSF</name>
<evidence type="ECO:0000313" key="2">
    <source>
        <dbReference type="Proteomes" id="UP000054270"/>
    </source>
</evidence>
<protein>
    <recommendedName>
        <fullName evidence="3">Retrotransposon gag domain-containing protein</fullName>
    </recommendedName>
</protein>
<proteinExistence type="predicted"/>
<keyword evidence="2" id="KW-1185">Reference proteome</keyword>
<dbReference type="EMBL" id="KN817518">
    <property type="protein sequence ID" value="KJA29538.1"/>
    <property type="molecule type" value="Genomic_DNA"/>
</dbReference>
<dbReference type="AlphaFoldDB" id="A0A0D2MZG3"/>
<dbReference type="STRING" id="945553.A0A0D2MZG3"/>
<organism evidence="1 2">
    <name type="scientific">Hypholoma sublateritium (strain FD-334 SS-4)</name>
    <dbReference type="NCBI Taxonomy" id="945553"/>
    <lineage>
        <taxon>Eukaryota</taxon>
        <taxon>Fungi</taxon>
        <taxon>Dikarya</taxon>
        <taxon>Basidiomycota</taxon>
        <taxon>Agaricomycotina</taxon>
        <taxon>Agaricomycetes</taxon>
        <taxon>Agaricomycetidae</taxon>
        <taxon>Agaricales</taxon>
        <taxon>Agaricineae</taxon>
        <taxon>Strophariaceae</taxon>
        <taxon>Hypholoma</taxon>
    </lineage>
</organism>
<evidence type="ECO:0008006" key="3">
    <source>
        <dbReference type="Google" id="ProtNLM"/>
    </source>
</evidence>
<dbReference type="OrthoDB" id="3267748at2759"/>
<feature type="non-terminal residue" evidence="1">
    <location>
        <position position="191"/>
    </location>
</feature>
<evidence type="ECO:0000313" key="1">
    <source>
        <dbReference type="EMBL" id="KJA29538.1"/>
    </source>
</evidence>